<feature type="transmembrane region" description="Helical" evidence="1">
    <location>
        <begin position="127"/>
        <end position="146"/>
    </location>
</feature>
<proteinExistence type="predicted"/>
<keyword evidence="1" id="KW-1133">Transmembrane helix</keyword>
<evidence type="ECO:0000313" key="2">
    <source>
        <dbReference type="EMBL" id="SHE30062.1"/>
    </source>
</evidence>
<gene>
    <name evidence="2" type="ORF">SAMN02745784_00255</name>
</gene>
<dbReference type="STRING" id="1123404.SAMN02745784_00255"/>
<dbReference type="PRINTS" id="PR00173">
    <property type="entry name" value="EDTRNSPORT"/>
</dbReference>
<accession>A0A1M4SD22</accession>
<feature type="transmembrane region" description="Helical" evidence="1">
    <location>
        <begin position="276"/>
        <end position="298"/>
    </location>
</feature>
<sequence length="386" mass="42830">MKKIYFVILIVYLIVFGVGVYADNGSSFIIDEQMDILNISDLENIIENTIRENELLPEFNTKEFLRNLVKGNISFNPKDIVRNIWLVFFKELRLSLILLAKILIITLISSILTNLQSTFENASVAELANYISYVLIAILVISSFDQVMDLARNTVDNMVGFMQVILPILLTLLTAASGPNTKMLFHPMILMTVNFIGILIKTIILPLIYFSFIISIISNISNRMEFSKLSELGRQVITFIISGALTLFIGIITIYGLGTKMDGLTIRTAKFAIDKFIPIVGGFLSDAVEAVVGCSAILKNGLGVIGLLILLFICILPIIKILVLLFAYKLISVVIQPIGSSNLVEFFNQVGKSLLLILVSLISTGTMFFITITIIVETGNNLLMLR</sequence>
<dbReference type="AlphaFoldDB" id="A0A1M4SD22"/>
<dbReference type="EMBL" id="FQTY01000001">
    <property type="protein sequence ID" value="SHE30062.1"/>
    <property type="molecule type" value="Genomic_DNA"/>
</dbReference>
<organism evidence="2 3">
    <name type="scientific">Tissierella praeacuta DSM 18095</name>
    <dbReference type="NCBI Taxonomy" id="1123404"/>
    <lineage>
        <taxon>Bacteria</taxon>
        <taxon>Bacillati</taxon>
        <taxon>Bacillota</taxon>
        <taxon>Tissierellia</taxon>
        <taxon>Tissierellales</taxon>
        <taxon>Tissierellaceae</taxon>
        <taxon>Tissierella</taxon>
    </lineage>
</organism>
<feature type="transmembrane region" description="Helical" evidence="1">
    <location>
        <begin position="304"/>
        <end position="328"/>
    </location>
</feature>
<name>A0A1M4SD22_9FIRM</name>
<feature type="transmembrane region" description="Helical" evidence="1">
    <location>
        <begin position="354"/>
        <end position="376"/>
    </location>
</feature>
<dbReference type="RefSeq" id="WP_072972021.1">
    <property type="nucleotide sequence ID" value="NZ_FQTY01000001.1"/>
</dbReference>
<evidence type="ECO:0000313" key="3">
    <source>
        <dbReference type="Proteomes" id="UP000184114"/>
    </source>
</evidence>
<feature type="transmembrane region" description="Helical" evidence="1">
    <location>
        <begin position="236"/>
        <end position="255"/>
    </location>
</feature>
<keyword evidence="1" id="KW-0472">Membrane</keyword>
<keyword evidence="3" id="KW-1185">Reference proteome</keyword>
<dbReference type="GeneID" id="90994947"/>
<feature type="transmembrane region" description="Helical" evidence="1">
    <location>
        <begin position="158"/>
        <end position="176"/>
    </location>
</feature>
<dbReference type="Pfam" id="PF09546">
    <property type="entry name" value="Spore_III_AE"/>
    <property type="match status" value="1"/>
</dbReference>
<reference evidence="3" key="1">
    <citation type="submission" date="2016-11" db="EMBL/GenBank/DDBJ databases">
        <authorList>
            <person name="Varghese N."/>
            <person name="Submissions S."/>
        </authorList>
    </citation>
    <scope>NUCLEOTIDE SEQUENCE [LARGE SCALE GENOMIC DNA]</scope>
    <source>
        <strain evidence="3">DSM 18095</strain>
    </source>
</reference>
<dbReference type="NCBIfam" id="TIGR02829">
    <property type="entry name" value="spore_III_AE"/>
    <property type="match status" value="1"/>
</dbReference>
<dbReference type="InterPro" id="IPR014194">
    <property type="entry name" value="Spore_III_AE"/>
</dbReference>
<feature type="transmembrane region" description="Helical" evidence="1">
    <location>
        <begin position="188"/>
        <end position="216"/>
    </location>
</feature>
<feature type="transmembrane region" description="Helical" evidence="1">
    <location>
        <begin position="94"/>
        <end position="115"/>
    </location>
</feature>
<keyword evidence="1" id="KW-0812">Transmembrane</keyword>
<evidence type="ECO:0000256" key="1">
    <source>
        <dbReference type="SAM" id="Phobius"/>
    </source>
</evidence>
<dbReference type="Proteomes" id="UP000184114">
    <property type="component" value="Unassembled WGS sequence"/>
</dbReference>
<protein>
    <submittedName>
        <fullName evidence="2">Stage III sporulation protein AE</fullName>
    </submittedName>
</protein>